<name>E4YA10_OIKDI</name>
<dbReference type="InterPro" id="IPR013083">
    <property type="entry name" value="Znf_RING/FYVE/PHD"/>
</dbReference>
<evidence type="ECO:0000256" key="2">
    <source>
        <dbReference type="ARBA" id="ARBA00022771"/>
    </source>
</evidence>
<gene>
    <name evidence="6" type="ORF">GSOID_T00030819001</name>
</gene>
<dbReference type="Proteomes" id="UP000011014">
    <property type="component" value="Unassembled WGS sequence"/>
</dbReference>
<keyword evidence="2 4" id="KW-0863">Zinc-finger</keyword>
<accession>E4YA10</accession>
<dbReference type="CDD" id="cd22249">
    <property type="entry name" value="UDM1_RNF168_RNF169-like"/>
    <property type="match status" value="1"/>
</dbReference>
<dbReference type="InterPro" id="IPR001841">
    <property type="entry name" value="Znf_RING"/>
</dbReference>
<dbReference type="AlphaFoldDB" id="E4YA10"/>
<dbReference type="EMBL" id="FN654350">
    <property type="protein sequence ID" value="CBY32397.1"/>
    <property type="molecule type" value="Genomic_DNA"/>
</dbReference>
<dbReference type="InterPro" id="IPR018957">
    <property type="entry name" value="Znf_C3HC4_RING-type"/>
</dbReference>
<dbReference type="Gene3D" id="3.30.40.10">
    <property type="entry name" value="Zinc/RING finger domain, C3HC4 (zinc finger)"/>
    <property type="match status" value="1"/>
</dbReference>
<reference evidence="6" key="1">
    <citation type="journal article" date="2010" name="Science">
        <title>Plasticity of animal genome architecture unmasked by rapid evolution of a pelagic tunicate.</title>
        <authorList>
            <person name="Denoeud F."/>
            <person name="Henriet S."/>
            <person name="Mungpakdee S."/>
            <person name="Aury J.M."/>
            <person name="Da Silva C."/>
            <person name="Brinkmann H."/>
            <person name="Mikhaleva J."/>
            <person name="Olsen L.C."/>
            <person name="Jubin C."/>
            <person name="Canestro C."/>
            <person name="Bouquet J.M."/>
            <person name="Danks G."/>
            <person name="Poulain J."/>
            <person name="Campsteijn C."/>
            <person name="Adamski M."/>
            <person name="Cross I."/>
            <person name="Yadetie F."/>
            <person name="Muffato M."/>
            <person name="Louis A."/>
            <person name="Butcher S."/>
            <person name="Tsagkogeorga G."/>
            <person name="Konrad A."/>
            <person name="Singh S."/>
            <person name="Jensen M.F."/>
            <person name="Cong E.H."/>
            <person name="Eikeseth-Otteraa H."/>
            <person name="Noel B."/>
            <person name="Anthouard V."/>
            <person name="Porcel B.M."/>
            <person name="Kachouri-Lafond R."/>
            <person name="Nishino A."/>
            <person name="Ugolini M."/>
            <person name="Chourrout P."/>
            <person name="Nishida H."/>
            <person name="Aasland R."/>
            <person name="Huzurbazar S."/>
            <person name="Westhof E."/>
            <person name="Delsuc F."/>
            <person name="Lehrach H."/>
            <person name="Reinhardt R."/>
            <person name="Weissenbach J."/>
            <person name="Roy S.W."/>
            <person name="Artiguenave F."/>
            <person name="Postlethwait J.H."/>
            <person name="Manak J.R."/>
            <person name="Thompson E.M."/>
            <person name="Jaillon O."/>
            <person name="Du Pasquier L."/>
            <person name="Boudinot P."/>
            <person name="Liberles D.A."/>
            <person name="Volff J.N."/>
            <person name="Philippe H."/>
            <person name="Lenhard B."/>
            <person name="Roest Crollius H."/>
            <person name="Wincker P."/>
            <person name="Chourrout D."/>
        </authorList>
    </citation>
    <scope>NUCLEOTIDE SEQUENCE [LARGE SCALE GENOMIC DNA]</scope>
</reference>
<evidence type="ECO:0000259" key="5">
    <source>
        <dbReference type="PROSITE" id="PS50089"/>
    </source>
</evidence>
<dbReference type="PROSITE" id="PS50089">
    <property type="entry name" value="ZF_RING_2"/>
    <property type="match status" value="1"/>
</dbReference>
<organism evidence="6">
    <name type="scientific">Oikopleura dioica</name>
    <name type="common">Tunicate</name>
    <dbReference type="NCBI Taxonomy" id="34765"/>
    <lineage>
        <taxon>Eukaryota</taxon>
        <taxon>Metazoa</taxon>
        <taxon>Chordata</taxon>
        <taxon>Tunicata</taxon>
        <taxon>Appendicularia</taxon>
        <taxon>Copelata</taxon>
        <taxon>Oikopleuridae</taxon>
        <taxon>Oikopleura</taxon>
    </lineage>
</organism>
<dbReference type="PROSITE" id="PS00518">
    <property type="entry name" value="ZF_RING_1"/>
    <property type="match status" value="1"/>
</dbReference>
<evidence type="ECO:0000313" key="6">
    <source>
        <dbReference type="EMBL" id="CBY32397.1"/>
    </source>
</evidence>
<dbReference type="Pfam" id="PF00097">
    <property type="entry name" value="zf-C3HC4"/>
    <property type="match status" value="1"/>
</dbReference>
<evidence type="ECO:0000256" key="4">
    <source>
        <dbReference type="PROSITE-ProRule" id="PRU00175"/>
    </source>
</evidence>
<protein>
    <recommendedName>
        <fullName evidence="5">RING-type domain-containing protein</fullName>
    </recommendedName>
</protein>
<proteinExistence type="predicted"/>
<sequence>MSYYRTVELSHMKVDVTNNIAGLNGASLFIPTKREPETLKFIDKTKLLLTEDDVIAALNVTRNHWFILQAITAFRDKLGLDIELSFVDQQTGYTRISSIAIQIKFKRDIQGNPGFIIIELVCSVDDTVGFTFQHDKDGDLYKLHRETVFTSPPIDPFEDIIAAYNCEGGCRQPGVYGDGYLKGVYQQFVAFVTKILKEKKKDLNYNHASIPSLRKISEPQQFDSAMNVIRKDYERVRDYHAEVVQQRKLLCEDQERIAKKIKETDEFIKTLEPEVEQKKGVVRDAYNNLIKMIKTGFNVNEKKEEEKDDDSSCSICFEKYEKGKHQRSCITLCGHQFCNHCIYSFSEGILGMRGILPRQQIPDSCPDGFRMLILQLLQV</sequence>
<feature type="domain" description="RING-type" evidence="5">
    <location>
        <begin position="313"/>
        <end position="366"/>
    </location>
</feature>
<evidence type="ECO:0000256" key="1">
    <source>
        <dbReference type="ARBA" id="ARBA00022723"/>
    </source>
</evidence>
<keyword evidence="1" id="KW-0479">Metal-binding</keyword>
<dbReference type="GO" id="GO:0008270">
    <property type="term" value="F:zinc ion binding"/>
    <property type="evidence" value="ECO:0007669"/>
    <property type="project" value="UniProtKB-KW"/>
</dbReference>
<keyword evidence="3" id="KW-0862">Zinc</keyword>
<evidence type="ECO:0000256" key="3">
    <source>
        <dbReference type="ARBA" id="ARBA00022833"/>
    </source>
</evidence>
<dbReference type="SUPFAM" id="SSF57850">
    <property type="entry name" value="RING/U-box"/>
    <property type="match status" value="1"/>
</dbReference>
<dbReference type="InterPro" id="IPR017907">
    <property type="entry name" value="Znf_RING_CS"/>
</dbReference>